<name>A0A6M0JTL3_9GAMM</name>
<dbReference type="InterPro" id="IPR011008">
    <property type="entry name" value="Dimeric_a/b-barrel"/>
</dbReference>
<dbReference type="RefSeq" id="WP_164450858.1">
    <property type="nucleotide sequence ID" value="NZ_JAAIJQ010000005.1"/>
</dbReference>
<dbReference type="Proteomes" id="UP000483379">
    <property type="component" value="Unassembled WGS sequence"/>
</dbReference>
<dbReference type="GO" id="GO:0016829">
    <property type="term" value="F:lyase activity"/>
    <property type="evidence" value="ECO:0007669"/>
    <property type="project" value="UniProtKB-KW"/>
</dbReference>
<proteinExistence type="predicted"/>
<reference evidence="1 2" key="1">
    <citation type="submission" date="2020-02" db="EMBL/GenBank/DDBJ databases">
        <title>Genome sequences of Thiorhodococcus mannitoliphagus and Thiorhodococcus minor, purple sulfur photosynthetic bacteria in the gammaproteobacterial family, Chromatiaceae.</title>
        <authorList>
            <person name="Aviles F.A."/>
            <person name="Meyer T.E."/>
            <person name="Kyndt J.A."/>
        </authorList>
    </citation>
    <scope>NUCLEOTIDE SEQUENCE [LARGE SCALE GENOMIC DNA]</scope>
    <source>
        <strain evidence="1 2">DSM 11518</strain>
    </source>
</reference>
<dbReference type="InterPro" id="IPR049574">
    <property type="entry name" value="CrtA-like"/>
</dbReference>
<dbReference type="CDD" id="cd21650">
    <property type="entry name" value="CrtA-like"/>
    <property type="match status" value="1"/>
</dbReference>
<dbReference type="SUPFAM" id="SSF54909">
    <property type="entry name" value="Dimeric alpha+beta barrel"/>
    <property type="match status" value="1"/>
</dbReference>
<gene>
    <name evidence="1" type="ORF">G3446_02695</name>
</gene>
<comment type="caution">
    <text evidence="1">The sequence shown here is derived from an EMBL/GenBank/DDBJ whole genome shotgun (WGS) entry which is preliminary data.</text>
</comment>
<dbReference type="AlphaFoldDB" id="A0A6M0JTL3"/>
<protein>
    <submittedName>
        <fullName evidence="1">Aminodeoxychorismate lyase</fullName>
    </submittedName>
</protein>
<evidence type="ECO:0000313" key="2">
    <source>
        <dbReference type="Proteomes" id="UP000483379"/>
    </source>
</evidence>
<accession>A0A6M0JTL3</accession>
<keyword evidence="2" id="KW-1185">Reference proteome</keyword>
<evidence type="ECO:0000313" key="1">
    <source>
        <dbReference type="EMBL" id="NEV60812.1"/>
    </source>
</evidence>
<keyword evidence="1" id="KW-0456">Lyase</keyword>
<dbReference type="EMBL" id="JAAIJQ010000005">
    <property type="protein sequence ID" value="NEV60812.1"/>
    <property type="molecule type" value="Genomic_DNA"/>
</dbReference>
<sequence>MKQLSFSFFRYRASYAPAAFVVMGFQRLLKGRSLRTRTVQLMGCGGRDGFSILPDLKTYVLVSLLSEPAEIEAVRATTLYRVVSKPAVERLHFRLSPLSGHGAWNGRQVLDYSGARQDPHRPFAVLTRARVDPARAKDFWRAVPRVRRFLRAHPGCAYAQGFGEHPLLSLATFSVWEDLNAMRSFAYGDSPHHRTAKAAVHDGWLSESLFARLALLDVGGDVDRYPMLARLAPRQEMPDEGRDGVSMHGGD</sequence>
<organism evidence="1 2">
    <name type="scientific">Thiorhodococcus minor</name>
    <dbReference type="NCBI Taxonomy" id="57489"/>
    <lineage>
        <taxon>Bacteria</taxon>
        <taxon>Pseudomonadati</taxon>
        <taxon>Pseudomonadota</taxon>
        <taxon>Gammaproteobacteria</taxon>
        <taxon>Chromatiales</taxon>
        <taxon>Chromatiaceae</taxon>
        <taxon>Thiorhodococcus</taxon>
    </lineage>
</organism>